<dbReference type="SUPFAM" id="SSF50891">
    <property type="entry name" value="Cyclophilin-like"/>
    <property type="match status" value="1"/>
</dbReference>
<evidence type="ECO:0000256" key="4">
    <source>
        <dbReference type="RuleBase" id="RU363019"/>
    </source>
</evidence>
<gene>
    <name evidence="6" type="ORF">SAMN04488541_102568</name>
</gene>
<keyword evidence="4" id="KW-0732">Signal</keyword>
<dbReference type="GO" id="GO:0003755">
    <property type="term" value="F:peptidyl-prolyl cis-trans isomerase activity"/>
    <property type="evidence" value="ECO:0007669"/>
    <property type="project" value="UniProtKB-UniRule"/>
</dbReference>
<dbReference type="Gene3D" id="2.40.100.10">
    <property type="entry name" value="Cyclophilin-like"/>
    <property type="match status" value="1"/>
</dbReference>
<evidence type="ECO:0000313" key="7">
    <source>
        <dbReference type="Proteomes" id="UP000199513"/>
    </source>
</evidence>
<evidence type="ECO:0000256" key="3">
    <source>
        <dbReference type="ARBA" id="ARBA00023235"/>
    </source>
</evidence>
<comment type="similarity">
    <text evidence="1 4">Belongs to the cyclophilin-type PPIase family.</text>
</comment>
<dbReference type="OrthoDB" id="9807797at2"/>
<dbReference type="InterPro" id="IPR029000">
    <property type="entry name" value="Cyclophilin-like_dom_sf"/>
</dbReference>
<dbReference type="CDD" id="cd00317">
    <property type="entry name" value="cyclophilin"/>
    <property type="match status" value="1"/>
</dbReference>
<dbReference type="PROSITE" id="PS50072">
    <property type="entry name" value="CSA_PPIASE_2"/>
    <property type="match status" value="1"/>
</dbReference>
<dbReference type="PRINTS" id="PR00153">
    <property type="entry name" value="CSAPPISMRASE"/>
</dbReference>
<dbReference type="PROSITE" id="PS00170">
    <property type="entry name" value="CSA_PPIASE_1"/>
    <property type="match status" value="1"/>
</dbReference>
<evidence type="ECO:0000256" key="1">
    <source>
        <dbReference type="ARBA" id="ARBA00007365"/>
    </source>
</evidence>
<dbReference type="PANTHER" id="PTHR45625">
    <property type="entry name" value="PEPTIDYL-PROLYL CIS-TRANS ISOMERASE-RELATED"/>
    <property type="match status" value="1"/>
</dbReference>
<accession>A0A1I2HRU5</accession>
<dbReference type="InterPro" id="IPR020892">
    <property type="entry name" value="Cyclophilin-type_PPIase_CS"/>
</dbReference>
<dbReference type="GO" id="GO:0006457">
    <property type="term" value="P:protein folding"/>
    <property type="evidence" value="ECO:0007669"/>
    <property type="project" value="InterPro"/>
</dbReference>
<keyword evidence="3 4" id="KW-0413">Isomerase</keyword>
<dbReference type="InterPro" id="IPR044666">
    <property type="entry name" value="Cyclophilin_A-like"/>
</dbReference>
<name>A0A1I2HRU5_9BACT</name>
<keyword evidence="7" id="KW-1185">Reference proteome</keyword>
<keyword evidence="2 4" id="KW-0697">Rotamase</keyword>
<evidence type="ECO:0000256" key="2">
    <source>
        <dbReference type="ARBA" id="ARBA00023110"/>
    </source>
</evidence>
<dbReference type="Pfam" id="PF00160">
    <property type="entry name" value="Pro_isomerase"/>
    <property type="match status" value="1"/>
</dbReference>
<reference evidence="6 7" key="1">
    <citation type="submission" date="2016-10" db="EMBL/GenBank/DDBJ databases">
        <authorList>
            <person name="de Groot N.N."/>
        </authorList>
    </citation>
    <scope>NUCLEOTIDE SEQUENCE [LARGE SCALE GENOMIC DNA]</scope>
    <source>
        <strain>GEY</strain>
        <strain evidence="7">DSM 9560</strain>
    </source>
</reference>
<comment type="function">
    <text evidence="4">PPIases accelerate the folding of proteins. It catalyzes the cis-trans isomerization of proline imidic peptide bonds in oligopeptides.</text>
</comment>
<dbReference type="PANTHER" id="PTHR45625:SF4">
    <property type="entry name" value="PEPTIDYLPROLYL ISOMERASE DOMAIN AND WD REPEAT-CONTAINING PROTEIN 1"/>
    <property type="match status" value="1"/>
</dbReference>
<sequence>MRIRFLNFLHIFFAFLFFLSCTSQEDQVVTISTDFGEIEIVLFDQTPKHKANFLKLAQEKFYDSTAFHRVINGFMIQGGDINTKNGSPVETWGQGNPDYTLPLEVSPNLMHVRGALAAARKPDSVNPNKESNGSQFYIVQNPNGEHRLNMEYTVFGQVLKGMEVVDSIAQQPVNEYARPLKDIRMKMKVSTLPKSEITAKYGYIYPKD</sequence>
<dbReference type="AlphaFoldDB" id="A0A1I2HRU5"/>
<evidence type="ECO:0000313" key="6">
    <source>
        <dbReference type="EMBL" id="SFF32050.1"/>
    </source>
</evidence>
<dbReference type="RefSeq" id="WP_091546878.1">
    <property type="nucleotide sequence ID" value="NZ_FONY01000025.1"/>
</dbReference>
<proteinExistence type="inferred from homology"/>
<dbReference type="InterPro" id="IPR002130">
    <property type="entry name" value="Cyclophilin-type_PPIase_dom"/>
</dbReference>
<evidence type="ECO:0000259" key="5">
    <source>
        <dbReference type="PROSITE" id="PS50072"/>
    </source>
</evidence>
<dbReference type="Proteomes" id="UP000199513">
    <property type="component" value="Unassembled WGS sequence"/>
</dbReference>
<organism evidence="6 7">
    <name type="scientific">Thermoflexibacter ruber</name>
    <dbReference type="NCBI Taxonomy" id="1003"/>
    <lineage>
        <taxon>Bacteria</taxon>
        <taxon>Pseudomonadati</taxon>
        <taxon>Bacteroidota</taxon>
        <taxon>Cytophagia</taxon>
        <taxon>Cytophagales</taxon>
        <taxon>Thermoflexibacteraceae</taxon>
        <taxon>Thermoflexibacter</taxon>
    </lineage>
</organism>
<feature type="signal peptide" evidence="4">
    <location>
        <begin position="1"/>
        <end position="25"/>
    </location>
</feature>
<dbReference type="STRING" id="1003.SAMN04488541_102568"/>
<feature type="chain" id="PRO_5011332703" description="Peptidyl-prolyl cis-trans isomerase" evidence="4">
    <location>
        <begin position="26"/>
        <end position="208"/>
    </location>
</feature>
<protein>
    <recommendedName>
        <fullName evidence="4">Peptidyl-prolyl cis-trans isomerase</fullName>
        <shortName evidence="4">PPIase</shortName>
        <ecNumber evidence="4">5.2.1.8</ecNumber>
    </recommendedName>
</protein>
<comment type="catalytic activity">
    <reaction evidence="4">
        <text>[protein]-peptidylproline (omega=180) = [protein]-peptidylproline (omega=0)</text>
        <dbReference type="Rhea" id="RHEA:16237"/>
        <dbReference type="Rhea" id="RHEA-COMP:10747"/>
        <dbReference type="Rhea" id="RHEA-COMP:10748"/>
        <dbReference type="ChEBI" id="CHEBI:83833"/>
        <dbReference type="ChEBI" id="CHEBI:83834"/>
        <dbReference type="EC" id="5.2.1.8"/>
    </reaction>
</comment>
<dbReference type="EC" id="5.2.1.8" evidence="4"/>
<dbReference type="EMBL" id="FONY01000025">
    <property type="protein sequence ID" value="SFF32050.1"/>
    <property type="molecule type" value="Genomic_DNA"/>
</dbReference>
<feature type="domain" description="PPIase cyclophilin-type" evidence="5">
    <location>
        <begin position="27"/>
        <end position="185"/>
    </location>
</feature>
<dbReference type="PROSITE" id="PS51257">
    <property type="entry name" value="PROKAR_LIPOPROTEIN"/>
    <property type="match status" value="1"/>
</dbReference>